<reference evidence="2 3" key="1">
    <citation type="journal article" date="2015" name="Nature">
        <title>rRNA introns, odd ribosomes, and small enigmatic genomes across a large radiation of phyla.</title>
        <authorList>
            <person name="Brown C.T."/>
            <person name="Hug L.A."/>
            <person name="Thomas B.C."/>
            <person name="Sharon I."/>
            <person name="Castelle C.J."/>
            <person name="Singh A."/>
            <person name="Wilkins M.J."/>
            <person name="Williams K.H."/>
            <person name="Banfield J.F."/>
        </authorList>
    </citation>
    <scope>NUCLEOTIDE SEQUENCE [LARGE SCALE GENOMIC DNA]</scope>
</reference>
<evidence type="ECO:0000313" key="2">
    <source>
        <dbReference type="EMBL" id="KKW47935.1"/>
    </source>
</evidence>
<dbReference type="Gene3D" id="3.30.300.130">
    <property type="entry name" value="Fe-S cluster assembly (FSCA)"/>
    <property type="match status" value="1"/>
</dbReference>
<dbReference type="InterPro" id="IPR034904">
    <property type="entry name" value="FSCA_dom_sf"/>
</dbReference>
<evidence type="ECO:0000313" key="3">
    <source>
        <dbReference type="Proteomes" id="UP000034789"/>
    </source>
</evidence>
<dbReference type="GO" id="GO:0051536">
    <property type="term" value="F:iron-sulfur cluster binding"/>
    <property type="evidence" value="ECO:0007669"/>
    <property type="project" value="InterPro"/>
</dbReference>
<protein>
    <submittedName>
        <fullName evidence="2">Nitrogen-fixing NifU domain protein</fullName>
    </submittedName>
</protein>
<gene>
    <name evidence="2" type="ORF">UY98_C0002G0030</name>
</gene>
<dbReference type="GO" id="GO:0016226">
    <property type="term" value="P:iron-sulfur cluster assembly"/>
    <property type="evidence" value="ECO:0007669"/>
    <property type="project" value="InterPro"/>
</dbReference>
<comment type="caution">
    <text evidence="2">The sequence shown here is derived from an EMBL/GenBank/DDBJ whole genome shotgun (WGS) entry which is preliminary data.</text>
</comment>
<proteinExistence type="predicted"/>
<dbReference type="InterPro" id="IPR001075">
    <property type="entry name" value="NIF_FeS_clus_asmbl_NifU_C"/>
</dbReference>
<sequence>MDKKTEEMIKAVEEVLKQFQPLFEEHGGGAELMAVEEDEVVLRLIGNCVGCDAAGLHFGAGVELMIKERLPSIKKISYSY</sequence>
<dbReference type="EMBL" id="LCSD01000002">
    <property type="protein sequence ID" value="KKW47935.1"/>
    <property type="molecule type" value="Genomic_DNA"/>
</dbReference>
<dbReference type="SUPFAM" id="SSF117916">
    <property type="entry name" value="Fe-S cluster assembly (FSCA) domain-like"/>
    <property type="match status" value="1"/>
</dbReference>
<dbReference type="GO" id="GO:0005506">
    <property type="term" value="F:iron ion binding"/>
    <property type="evidence" value="ECO:0007669"/>
    <property type="project" value="InterPro"/>
</dbReference>
<dbReference type="Proteomes" id="UP000034789">
    <property type="component" value="Unassembled WGS sequence"/>
</dbReference>
<feature type="domain" description="NIF system FeS cluster assembly NifU C-terminal" evidence="1">
    <location>
        <begin position="12"/>
        <end position="76"/>
    </location>
</feature>
<dbReference type="AlphaFoldDB" id="A0A0G1YXM9"/>
<dbReference type="Pfam" id="PF01106">
    <property type="entry name" value="NifU"/>
    <property type="match status" value="1"/>
</dbReference>
<accession>A0A0G1YXM9</accession>
<name>A0A0G1YXM9_9BACT</name>
<evidence type="ECO:0000259" key="1">
    <source>
        <dbReference type="Pfam" id="PF01106"/>
    </source>
</evidence>
<organism evidence="2 3">
    <name type="scientific">Candidatus Kaiserbacteria bacterium GW2011_GWA2_58_9</name>
    <dbReference type="NCBI Taxonomy" id="1618672"/>
    <lineage>
        <taxon>Bacteria</taxon>
        <taxon>Candidatus Kaiseribacteriota</taxon>
    </lineage>
</organism>